<name>A0A5P2D6P5_STRVZ</name>
<dbReference type="EMBL" id="CP029190">
    <property type="protein sequence ID" value="QES48931.1"/>
    <property type="molecule type" value="Genomic_DNA"/>
</dbReference>
<dbReference type="Proteomes" id="UP000325211">
    <property type="component" value="Chromosome"/>
</dbReference>
<evidence type="ECO:0000313" key="1">
    <source>
        <dbReference type="EMBL" id="QES48931.1"/>
    </source>
</evidence>
<sequence>MSEELGAEDYASVHAAAQAAGAGFGSLNEALARWRLVVVDIEAGFDLAFAWEYRDELACRDWLRAAWPLLTERVRRARQPELDRWDERFCAATRPMAGSDAGPGERSGAWWHRRFPARCFRGEGQELPPHWSPAPAVETY</sequence>
<organism evidence="1 2">
    <name type="scientific">Streptomyces venezuelae</name>
    <dbReference type="NCBI Taxonomy" id="54571"/>
    <lineage>
        <taxon>Bacteria</taxon>
        <taxon>Bacillati</taxon>
        <taxon>Actinomycetota</taxon>
        <taxon>Actinomycetes</taxon>
        <taxon>Kitasatosporales</taxon>
        <taxon>Streptomycetaceae</taxon>
        <taxon>Streptomyces</taxon>
    </lineage>
</organism>
<proteinExistence type="predicted"/>
<reference evidence="1 2" key="1">
    <citation type="submission" date="2018-05" db="EMBL/GenBank/DDBJ databases">
        <title>Streptomyces venezuelae.</title>
        <authorList>
            <person name="Kim W."/>
            <person name="Lee N."/>
            <person name="Cho B.-K."/>
        </authorList>
    </citation>
    <scope>NUCLEOTIDE SEQUENCE [LARGE SCALE GENOMIC DNA]</scope>
    <source>
        <strain evidence="1 2">ATCC 21782</strain>
    </source>
</reference>
<dbReference type="AlphaFoldDB" id="A0A5P2D6P5"/>
<accession>A0A5P2D6P5</accession>
<evidence type="ECO:0000313" key="2">
    <source>
        <dbReference type="Proteomes" id="UP000325211"/>
    </source>
</evidence>
<gene>
    <name evidence="1" type="ORF">DEJ50_15020</name>
</gene>
<protein>
    <submittedName>
        <fullName evidence="1">Uncharacterized protein</fullName>
    </submittedName>
</protein>